<sequence>MDFFVNFIYTKQFSVENWFQTSSKMCCAGSNKKHFFLQLIMAWWLLHEFQVFWRLFEEKR</sequence>
<dbReference type="AlphaFoldDB" id="A0A1J1HS31"/>
<protein>
    <submittedName>
        <fullName evidence="1">CLUMA_CG004479, isoform A</fullName>
    </submittedName>
</protein>
<accession>A0A1J1HS31</accession>
<gene>
    <name evidence="1" type="ORF">CLUMA_CG004479</name>
</gene>
<keyword evidence="2" id="KW-1185">Reference proteome</keyword>
<reference evidence="1 2" key="1">
    <citation type="submission" date="2015-04" db="EMBL/GenBank/DDBJ databases">
        <authorList>
            <person name="Syromyatnikov M.Y."/>
            <person name="Popov V.N."/>
        </authorList>
    </citation>
    <scope>NUCLEOTIDE SEQUENCE [LARGE SCALE GENOMIC DNA]</scope>
</reference>
<evidence type="ECO:0000313" key="1">
    <source>
        <dbReference type="EMBL" id="CRK90787.1"/>
    </source>
</evidence>
<evidence type="ECO:0000313" key="2">
    <source>
        <dbReference type="Proteomes" id="UP000183832"/>
    </source>
</evidence>
<proteinExistence type="predicted"/>
<organism evidence="1 2">
    <name type="scientific">Clunio marinus</name>
    <dbReference type="NCBI Taxonomy" id="568069"/>
    <lineage>
        <taxon>Eukaryota</taxon>
        <taxon>Metazoa</taxon>
        <taxon>Ecdysozoa</taxon>
        <taxon>Arthropoda</taxon>
        <taxon>Hexapoda</taxon>
        <taxon>Insecta</taxon>
        <taxon>Pterygota</taxon>
        <taxon>Neoptera</taxon>
        <taxon>Endopterygota</taxon>
        <taxon>Diptera</taxon>
        <taxon>Nematocera</taxon>
        <taxon>Chironomoidea</taxon>
        <taxon>Chironomidae</taxon>
        <taxon>Clunio</taxon>
    </lineage>
</organism>
<dbReference type="EMBL" id="CVRI01000020">
    <property type="protein sequence ID" value="CRK90787.1"/>
    <property type="molecule type" value="Genomic_DNA"/>
</dbReference>
<dbReference type="Proteomes" id="UP000183832">
    <property type="component" value="Unassembled WGS sequence"/>
</dbReference>
<name>A0A1J1HS31_9DIPT</name>